<protein>
    <submittedName>
        <fullName evidence="1">DUF2793 domain-containing protein</fullName>
    </submittedName>
</protein>
<reference evidence="1 2" key="1">
    <citation type="submission" date="2021-08" db="EMBL/GenBank/DDBJ databases">
        <title>Comparative Genomics Analysis of the Genus Qipengyuania Reveals Extensive Genetic Diversity and Metabolic Versatility, Including the Description of Fifteen Novel Species.</title>
        <authorList>
            <person name="Liu Y."/>
        </authorList>
    </citation>
    <scope>NUCLEOTIDE SEQUENCE [LARGE SCALE GENOMIC DNA]</scope>
    <source>
        <strain evidence="1 2">1NDH13</strain>
    </source>
</reference>
<dbReference type="InterPro" id="IPR021251">
    <property type="entry name" value="DUF2793"/>
</dbReference>
<dbReference type="Proteomes" id="UP000824281">
    <property type="component" value="Chromosome"/>
</dbReference>
<evidence type="ECO:0000313" key="1">
    <source>
        <dbReference type="EMBL" id="QZD90668.1"/>
    </source>
</evidence>
<dbReference type="EMBL" id="CP081295">
    <property type="protein sequence ID" value="QZD90668.1"/>
    <property type="molecule type" value="Genomic_DNA"/>
</dbReference>
<keyword evidence="2" id="KW-1185">Reference proteome</keyword>
<evidence type="ECO:0000313" key="2">
    <source>
        <dbReference type="Proteomes" id="UP000824281"/>
    </source>
</evidence>
<name>A0ABX8ZNS7_9SPHN</name>
<accession>A0ABX8ZNS7</accession>
<dbReference type="Pfam" id="PF10983">
    <property type="entry name" value="DUF2793"/>
    <property type="match status" value="1"/>
</dbReference>
<sequence>MLLHPTVTGTANSPPATPAVGDCYLVSVSASGAFAEHEGCLAGWDGQQWTFAEPFDGMRLYDHTAGMTLLFDGGWKSASAPATPTGGSIVDAEARAAIDQLAEALRTLRLLA</sequence>
<proteinExistence type="predicted"/>
<organism evidence="1 2">
    <name type="scientific">Qipengyuania aurantiaca</name>
    <dbReference type="NCBI Taxonomy" id="2867233"/>
    <lineage>
        <taxon>Bacteria</taxon>
        <taxon>Pseudomonadati</taxon>
        <taxon>Pseudomonadota</taxon>
        <taxon>Alphaproteobacteria</taxon>
        <taxon>Sphingomonadales</taxon>
        <taxon>Erythrobacteraceae</taxon>
        <taxon>Qipengyuania</taxon>
    </lineage>
</organism>
<gene>
    <name evidence="1" type="ORF">K3148_04550</name>
</gene>